<protein>
    <recommendedName>
        <fullName evidence="3">RRM domain-containing protein</fullName>
    </recommendedName>
</protein>
<keyword evidence="5" id="KW-1185">Reference proteome</keyword>
<dbReference type="Proteomes" id="UP000886595">
    <property type="component" value="Unassembled WGS sequence"/>
</dbReference>
<dbReference type="AlphaFoldDB" id="A0A8X7S2Y7"/>
<evidence type="ECO:0000259" key="3">
    <source>
        <dbReference type="PROSITE" id="PS50102"/>
    </source>
</evidence>
<evidence type="ECO:0000313" key="5">
    <source>
        <dbReference type="Proteomes" id="UP000886595"/>
    </source>
</evidence>
<reference evidence="4 5" key="1">
    <citation type="submission" date="2020-02" db="EMBL/GenBank/DDBJ databases">
        <authorList>
            <person name="Ma Q."/>
            <person name="Huang Y."/>
            <person name="Song X."/>
            <person name="Pei D."/>
        </authorList>
    </citation>
    <scope>NUCLEOTIDE SEQUENCE [LARGE SCALE GENOMIC DNA]</scope>
    <source>
        <strain evidence="4">Sxm20200214</strain>
        <tissue evidence="4">Leaf</tissue>
    </source>
</reference>
<dbReference type="Pfam" id="PF00076">
    <property type="entry name" value="RRM_1"/>
    <property type="match status" value="1"/>
</dbReference>
<keyword evidence="1 2" id="KW-0694">RNA-binding</keyword>
<organism evidence="4 5">
    <name type="scientific">Brassica carinata</name>
    <name type="common">Ethiopian mustard</name>
    <name type="synonym">Abyssinian cabbage</name>
    <dbReference type="NCBI Taxonomy" id="52824"/>
    <lineage>
        <taxon>Eukaryota</taxon>
        <taxon>Viridiplantae</taxon>
        <taxon>Streptophyta</taxon>
        <taxon>Embryophyta</taxon>
        <taxon>Tracheophyta</taxon>
        <taxon>Spermatophyta</taxon>
        <taxon>Magnoliopsida</taxon>
        <taxon>eudicotyledons</taxon>
        <taxon>Gunneridae</taxon>
        <taxon>Pentapetalae</taxon>
        <taxon>rosids</taxon>
        <taxon>malvids</taxon>
        <taxon>Brassicales</taxon>
        <taxon>Brassicaceae</taxon>
        <taxon>Brassiceae</taxon>
        <taxon>Brassica</taxon>
    </lineage>
</organism>
<sequence length="151" mass="17163">MLRSDNWPGPVTHHEVGLVRPAPLVVLHLPKTKISMEFPAVEQKVNRSWKRNCDGDGNGSESISLNHMKKNLPWQNGLFEERVGTTVYVTNLDQGVTNEDMRELFGEIGEMKRYAIHYDQNGRPNEVVYMGGSDAFQAMRDITVSCWMEGQ</sequence>
<dbReference type="Gene3D" id="3.30.70.330">
    <property type="match status" value="1"/>
</dbReference>
<dbReference type="GO" id="GO:0005634">
    <property type="term" value="C:nucleus"/>
    <property type="evidence" value="ECO:0007669"/>
    <property type="project" value="TreeGrafter"/>
</dbReference>
<dbReference type="EMBL" id="JAAMPC010000008">
    <property type="protein sequence ID" value="KAG2298601.1"/>
    <property type="molecule type" value="Genomic_DNA"/>
</dbReference>
<dbReference type="InterPro" id="IPR035979">
    <property type="entry name" value="RBD_domain_sf"/>
</dbReference>
<proteinExistence type="predicted"/>
<dbReference type="PANTHER" id="PTHR19965:SF86">
    <property type="entry name" value="THO COMPLEX SUBUNIT 4C"/>
    <property type="match status" value="1"/>
</dbReference>
<gene>
    <name evidence="4" type="ORF">Bca52824_035073</name>
</gene>
<feature type="domain" description="RRM" evidence="3">
    <location>
        <begin position="85"/>
        <end position="151"/>
    </location>
</feature>
<accession>A0A8X7S2Y7</accession>
<dbReference type="OrthoDB" id="1049195at2759"/>
<dbReference type="InterPro" id="IPR000504">
    <property type="entry name" value="RRM_dom"/>
</dbReference>
<evidence type="ECO:0000313" key="4">
    <source>
        <dbReference type="EMBL" id="KAG2298601.1"/>
    </source>
</evidence>
<dbReference type="PROSITE" id="PS50102">
    <property type="entry name" value="RRM"/>
    <property type="match status" value="1"/>
</dbReference>
<dbReference type="SUPFAM" id="SSF54928">
    <property type="entry name" value="RNA-binding domain, RBD"/>
    <property type="match status" value="1"/>
</dbReference>
<dbReference type="InterPro" id="IPR051229">
    <property type="entry name" value="ALYREF_mRNA_export"/>
</dbReference>
<evidence type="ECO:0000256" key="1">
    <source>
        <dbReference type="ARBA" id="ARBA00022884"/>
    </source>
</evidence>
<dbReference type="PANTHER" id="PTHR19965">
    <property type="entry name" value="RNA AND EXPORT FACTOR BINDING PROTEIN"/>
    <property type="match status" value="1"/>
</dbReference>
<name>A0A8X7S2Y7_BRACI</name>
<evidence type="ECO:0000256" key="2">
    <source>
        <dbReference type="PROSITE-ProRule" id="PRU00176"/>
    </source>
</evidence>
<dbReference type="GO" id="GO:0003729">
    <property type="term" value="F:mRNA binding"/>
    <property type="evidence" value="ECO:0007669"/>
    <property type="project" value="TreeGrafter"/>
</dbReference>
<dbReference type="InterPro" id="IPR012677">
    <property type="entry name" value="Nucleotide-bd_a/b_plait_sf"/>
</dbReference>
<dbReference type="GO" id="GO:0006406">
    <property type="term" value="P:mRNA export from nucleus"/>
    <property type="evidence" value="ECO:0007669"/>
    <property type="project" value="TreeGrafter"/>
</dbReference>
<comment type="caution">
    <text evidence="4">The sequence shown here is derived from an EMBL/GenBank/DDBJ whole genome shotgun (WGS) entry which is preliminary data.</text>
</comment>